<dbReference type="InterPro" id="IPR021146">
    <property type="entry name" value="Phage_gp6-like_head-tail"/>
</dbReference>
<keyword evidence="2" id="KW-1185">Reference proteome</keyword>
<accession>A0A927MP60</accession>
<dbReference type="AlphaFoldDB" id="A0A927MP60"/>
<organism evidence="1 2">
    <name type="scientific">Sporosarcina limicola</name>
    <dbReference type="NCBI Taxonomy" id="34101"/>
    <lineage>
        <taxon>Bacteria</taxon>
        <taxon>Bacillati</taxon>
        <taxon>Bacillota</taxon>
        <taxon>Bacilli</taxon>
        <taxon>Bacillales</taxon>
        <taxon>Caryophanaceae</taxon>
        <taxon>Sporosarcina</taxon>
    </lineage>
</organism>
<dbReference type="Proteomes" id="UP000658225">
    <property type="component" value="Unassembled WGS sequence"/>
</dbReference>
<proteinExistence type="predicted"/>
<dbReference type="Pfam" id="PF05135">
    <property type="entry name" value="Phage_connect_1"/>
    <property type="match status" value="1"/>
</dbReference>
<dbReference type="Gene3D" id="1.10.246.150">
    <property type="match status" value="1"/>
</dbReference>
<reference evidence="1" key="1">
    <citation type="submission" date="2020-10" db="EMBL/GenBank/DDBJ databases">
        <title>Genomic Encyclopedia of Type Strains, Phase IV (KMG-IV): sequencing the most valuable type-strain genomes for metagenomic binning, comparative biology and taxonomic classification.</title>
        <authorList>
            <person name="Goeker M."/>
        </authorList>
    </citation>
    <scope>NUCLEOTIDE SEQUENCE</scope>
    <source>
        <strain evidence="1">DSM 13886</strain>
    </source>
</reference>
<evidence type="ECO:0008006" key="3">
    <source>
        <dbReference type="Google" id="ProtNLM"/>
    </source>
</evidence>
<sequence length="102" mass="11539">MEQLEKLKLQLGIKDDKQDDSLKLMLSDVESEILVWTNRDILPASLESTCRQIAVIQYNSQGVEGQSSHSEGGISRTFETLPDSIKSKMNQRRLAKVVRYAT</sequence>
<comment type="caution">
    <text evidence="1">The sequence shown here is derived from an EMBL/GenBank/DDBJ whole genome shotgun (WGS) entry which is preliminary data.</text>
</comment>
<dbReference type="InterPro" id="IPR053746">
    <property type="entry name" value="Viral_HT_Connector_Assembly"/>
</dbReference>
<dbReference type="RefSeq" id="WP_192598550.1">
    <property type="nucleotide sequence ID" value="NZ_JADBEL010000008.1"/>
</dbReference>
<evidence type="ECO:0000313" key="1">
    <source>
        <dbReference type="EMBL" id="MBE1554801.1"/>
    </source>
</evidence>
<protein>
    <recommendedName>
        <fullName evidence="3">Phage head-tail adapter protein</fullName>
    </recommendedName>
</protein>
<evidence type="ECO:0000313" key="2">
    <source>
        <dbReference type="Proteomes" id="UP000658225"/>
    </source>
</evidence>
<dbReference type="EMBL" id="JADBEL010000008">
    <property type="protein sequence ID" value="MBE1554801.1"/>
    <property type="molecule type" value="Genomic_DNA"/>
</dbReference>
<name>A0A927MP60_9BACL</name>
<gene>
    <name evidence="1" type="ORF">H4683_001879</name>
</gene>